<proteinExistence type="predicted"/>
<keyword evidence="3" id="KW-1185">Reference proteome</keyword>
<organism evidence="2 3">
    <name type="scientific">Angomonas deanei</name>
    <dbReference type="NCBI Taxonomy" id="59799"/>
    <lineage>
        <taxon>Eukaryota</taxon>
        <taxon>Discoba</taxon>
        <taxon>Euglenozoa</taxon>
        <taxon>Kinetoplastea</taxon>
        <taxon>Metakinetoplastina</taxon>
        <taxon>Trypanosomatida</taxon>
        <taxon>Trypanosomatidae</taxon>
        <taxon>Strigomonadinae</taxon>
        <taxon>Angomonas</taxon>
    </lineage>
</organism>
<evidence type="ECO:0000256" key="1">
    <source>
        <dbReference type="SAM" id="MobiDB-lite"/>
    </source>
</evidence>
<accession>A0A7G2C8Y2</accession>
<evidence type="ECO:0000313" key="3">
    <source>
        <dbReference type="Proteomes" id="UP000515908"/>
    </source>
</evidence>
<dbReference type="Proteomes" id="UP000515908">
    <property type="component" value="Chromosome 04"/>
</dbReference>
<reference evidence="2 3" key="1">
    <citation type="submission" date="2020-08" db="EMBL/GenBank/DDBJ databases">
        <authorList>
            <person name="Newling K."/>
            <person name="Davey J."/>
            <person name="Forrester S."/>
        </authorList>
    </citation>
    <scope>NUCLEOTIDE SEQUENCE [LARGE SCALE GENOMIC DNA]</scope>
    <source>
        <strain evidence="3">Crithidia deanei Carvalho (ATCC PRA-265)</strain>
    </source>
</reference>
<dbReference type="VEuPathDB" id="TriTrypDB:ADEAN_000267800"/>
<feature type="region of interest" description="Disordered" evidence="1">
    <location>
        <begin position="1"/>
        <end position="21"/>
    </location>
</feature>
<name>A0A7G2C8Y2_9TRYP</name>
<dbReference type="EMBL" id="LR877148">
    <property type="protein sequence ID" value="CAD2215223.1"/>
    <property type="molecule type" value="Genomic_DNA"/>
</dbReference>
<sequence>MKADREYLEQQQQLDTRVDPNKGYSSLLTTVLDTEAEGYDQASEVPAPTATTTKRLPLAVPVVPGAGLSSLSLKRPQIKTNSQSAAMDEADELIEGGTHFLQSERPEDVEEFEDMFA</sequence>
<gene>
    <name evidence="2" type="ORF">ADEAN_000267800</name>
</gene>
<dbReference type="AlphaFoldDB" id="A0A7G2C8Y2"/>
<protein>
    <submittedName>
        <fullName evidence="2">Uncharacterized protein</fullName>
    </submittedName>
</protein>
<evidence type="ECO:0000313" key="2">
    <source>
        <dbReference type="EMBL" id="CAD2215223.1"/>
    </source>
</evidence>